<keyword evidence="1" id="KW-0812">Transmembrane</keyword>
<name>A0AAN8FCI0_TRICO</name>
<dbReference type="Proteomes" id="UP001331761">
    <property type="component" value="Unassembled WGS sequence"/>
</dbReference>
<keyword evidence="1" id="KW-0472">Membrane</keyword>
<evidence type="ECO:0000256" key="1">
    <source>
        <dbReference type="SAM" id="Phobius"/>
    </source>
</evidence>
<reference evidence="2 3" key="1">
    <citation type="submission" date="2019-10" db="EMBL/GenBank/DDBJ databases">
        <title>Assembly and Annotation for the nematode Trichostrongylus colubriformis.</title>
        <authorList>
            <person name="Martin J."/>
        </authorList>
    </citation>
    <scope>NUCLEOTIDE SEQUENCE [LARGE SCALE GENOMIC DNA]</scope>
    <source>
        <strain evidence="2">G859</strain>
        <tissue evidence="2">Whole worm</tissue>
    </source>
</reference>
<protein>
    <submittedName>
        <fullName evidence="2">Uncharacterized protein</fullName>
    </submittedName>
</protein>
<accession>A0AAN8FCI0</accession>
<sequence>VRLMAQICDKEVVALMKHRLLTRGCIFLRLHTQRLHHEEQPSQSGALSNQMVLARKVWLLLSQTYLWHAPAGTTTRNKLREVAATYLDDNKKSLENSVVRKQMDFSNFLQMAYAVVAAFLLTFIYGSLRPMRTTAPVYNEICDSCSPKKAAECSYCEWP</sequence>
<comment type="caution">
    <text evidence="2">The sequence shown here is derived from an EMBL/GenBank/DDBJ whole genome shotgun (WGS) entry which is preliminary data.</text>
</comment>
<proteinExistence type="predicted"/>
<dbReference type="EMBL" id="WIXE01011219">
    <property type="protein sequence ID" value="KAK5976920.1"/>
    <property type="molecule type" value="Genomic_DNA"/>
</dbReference>
<organism evidence="2 3">
    <name type="scientific">Trichostrongylus colubriformis</name>
    <name type="common">Black scour worm</name>
    <dbReference type="NCBI Taxonomy" id="6319"/>
    <lineage>
        <taxon>Eukaryota</taxon>
        <taxon>Metazoa</taxon>
        <taxon>Ecdysozoa</taxon>
        <taxon>Nematoda</taxon>
        <taxon>Chromadorea</taxon>
        <taxon>Rhabditida</taxon>
        <taxon>Rhabditina</taxon>
        <taxon>Rhabditomorpha</taxon>
        <taxon>Strongyloidea</taxon>
        <taxon>Trichostrongylidae</taxon>
        <taxon>Trichostrongylus</taxon>
    </lineage>
</organism>
<feature type="transmembrane region" description="Helical" evidence="1">
    <location>
        <begin position="108"/>
        <end position="128"/>
    </location>
</feature>
<evidence type="ECO:0000313" key="2">
    <source>
        <dbReference type="EMBL" id="KAK5976920.1"/>
    </source>
</evidence>
<keyword evidence="1" id="KW-1133">Transmembrane helix</keyword>
<evidence type="ECO:0000313" key="3">
    <source>
        <dbReference type="Proteomes" id="UP001331761"/>
    </source>
</evidence>
<gene>
    <name evidence="2" type="ORF">GCK32_017608</name>
</gene>
<feature type="non-terminal residue" evidence="2">
    <location>
        <position position="1"/>
    </location>
</feature>
<dbReference type="AlphaFoldDB" id="A0AAN8FCI0"/>
<keyword evidence="3" id="KW-1185">Reference proteome</keyword>